<accession>A0AA87IJH2</accession>
<dbReference type="AlphaFoldDB" id="A0AA87IJH2"/>
<dbReference type="Proteomes" id="UP000004725">
    <property type="component" value="Unassembled WGS sequence"/>
</dbReference>
<gene>
    <name evidence="1" type="ORF">A1A1_16750</name>
</gene>
<proteinExistence type="predicted"/>
<evidence type="ECO:0000313" key="1">
    <source>
        <dbReference type="EMBL" id="EIM05332.1"/>
    </source>
</evidence>
<dbReference type="EMBL" id="AJYB01000080">
    <property type="protein sequence ID" value="EIM05332.1"/>
    <property type="molecule type" value="Genomic_DNA"/>
</dbReference>
<sequence length="90" mass="10503">MDERIMITLSVKELRTIIREEVEAALEQQPSNKHDLPAILTRLQVMDLMHVSGPTLQKYLEMPGFPIFRKNKLLVETEALLKWIRENSCN</sequence>
<name>A0AA87IJH2_9BACL</name>
<organism evidence="1 2">
    <name type="scientific">Planococcus antarcticus DSM 14505</name>
    <dbReference type="NCBI Taxonomy" id="1185653"/>
    <lineage>
        <taxon>Bacteria</taxon>
        <taxon>Bacillati</taxon>
        <taxon>Bacillota</taxon>
        <taxon>Bacilli</taxon>
        <taxon>Bacillales</taxon>
        <taxon>Caryophanaceae</taxon>
        <taxon>Planococcus</taxon>
    </lineage>
</organism>
<comment type="caution">
    <text evidence="1">The sequence shown here is derived from an EMBL/GenBank/DDBJ whole genome shotgun (WGS) entry which is preliminary data.</text>
</comment>
<evidence type="ECO:0000313" key="2">
    <source>
        <dbReference type="Proteomes" id="UP000004725"/>
    </source>
</evidence>
<protein>
    <submittedName>
        <fullName evidence="1">Uncharacterized protein</fullName>
    </submittedName>
</protein>
<dbReference type="RefSeq" id="WP_006831298.1">
    <property type="nucleotide sequence ID" value="NZ_AJYB01000080.1"/>
</dbReference>
<reference evidence="1 2" key="1">
    <citation type="journal article" date="2012" name="J. Bacteriol.">
        <title>Genome Sequence of the Antarctic Psychrophile Bacterium Planococcus antarcticus DSM 14505.</title>
        <authorList>
            <person name="Margolles A."/>
            <person name="Gueimonde M."/>
            <person name="Sanchez B."/>
        </authorList>
    </citation>
    <scope>NUCLEOTIDE SEQUENCE [LARGE SCALE GENOMIC DNA]</scope>
    <source>
        <strain evidence="1 2">DSM 14505</strain>
    </source>
</reference>